<dbReference type="Proteomes" id="UP000199028">
    <property type="component" value="Unassembled WGS sequence"/>
</dbReference>
<dbReference type="RefSeq" id="WP_090068814.1">
    <property type="nucleotide sequence ID" value="NZ_FOFT01000011.1"/>
</dbReference>
<evidence type="ECO:0000313" key="1">
    <source>
        <dbReference type="EMBL" id="SES29666.1"/>
    </source>
</evidence>
<organism evidence="1 2">
    <name type="scientific">Lentzea flaviverrucosa</name>
    <dbReference type="NCBI Taxonomy" id="200379"/>
    <lineage>
        <taxon>Bacteria</taxon>
        <taxon>Bacillati</taxon>
        <taxon>Actinomycetota</taxon>
        <taxon>Actinomycetes</taxon>
        <taxon>Pseudonocardiales</taxon>
        <taxon>Pseudonocardiaceae</taxon>
        <taxon>Lentzea</taxon>
    </lineage>
</organism>
<name>A0A1H9W6S2_9PSEU</name>
<proteinExistence type="predicted"/>
<sequence length="142" mass="15045">MAREGTAPVTLTKWIREVADEPLLLKGDLLAQAEENTWALGRAKGETPVAAEVVAAFEDTARRLGERVTAMERTATFYVWFDAQAGHLKCSTSSAKKDALPFDVEVDPDATLAAVVGGYLAGASPGTGEDVVLPVWTAEVGL</sequence>
<gene>
    <name evidence="1" type="ORF">SAMN05216195_111100</name>
</gene>
<keyword evidence="2" id="KW-1185">Reference proteome</keyword>
<dbReference type="EMBL" id="FOFT01000011">
    <property type="protein sequence ID" value="SES29666.1"/>
    <property type="molecule type" value="Genomic_DNA"/>
</dbReference>
<protein>
    <submittedName>
        <fullName evidence="1">Uncharacterized protein</fullName>
    </submittedName>
</protein>
<evidence type="ECO:0000313" key="2">
    <source>
        <dbReference type="Proteomes" id="UP000199028"/>
    </source>
</evidence>
<dbReference type="OrthoDB" id="3531612at2"/>
<reference evidence="2" key="1">
    <citation type="submission" date="2016-10" db="EMBL/GenBank/DDBJ databases">
        <authorList>
            <person name="Varghese N."/>
            <person name="Submissions S."/>
        </authorList>
    </citation>
    <scope>NUCLEOTIDE SEQUENCE [LARGE SCALE GENOMIC DNA]</scope>
    <source>
        <strain evidence="2">CGMCC 4.578</strain>
    </source>
</reference>
<accession>A0A1H9W6S2</accession>
<dbReference type="AlphaFoldDB" id="A0A1H9W6S2"/>